<evidence type="ECO:0000313" key="3">
    <source>
        <dbReference type="Proteomes" id="UP001356427"/>
    </source>
</evidence>
<gene>
    <name evidence="2" type="ORF">J4Q44_G00352430</name>
</gene>
<keyword evidence="3" id="KW-1185">Reference proteome</keyword>
<proteinExistence type="predicted"/>
<dbReference type="AlphaFoldDB" id="A0AAN8KMN1"/>
<organism evidence="2 3">
    <name type="scientific">Coregonus suidteri</name>
    <dbReference type="NCBI Taxonomy" id="861788"/>
    <lineage>
        <taxon>Eukaryota</taxon>
        <taxon>Metazoa</taxon>
        <taxon>Chordata</taxon>
        <taxon>Craniata</taxon>
        <taxon>Vertebrata</taxon>
        <taxon>Euteleostomi</taxon>
        <taxon>Actinopterygii</taxon>
        <taxon>Neopterygii</taxon>
        <taxon>Teleostei</taxon>
        <taxon>Protacanthopterygii</taxon>
        <taxon>Salmoniformes</taxon>
        <taxon>Salmonidae</taxon>
        <taxon>Coregoninae</taxon>
        <taxon>Coregonus</taxon>
    </lineage>
</organism>
<sequence>MDQSPSRSSMAPSIEELTEEMSRMVQEVSELTGISMSQILASRTSLGTPVTSVSQLLASVTSLHSPMPPLPRAAWGSKEHDSNERSITSHLSVDKSWPFAIYPRCEELIQQERMPPLEKYPSPTAPKKRSKSRAMSSLSLRSGCSEQTLTSIHEEDETKVVMNIKAEVEKVASKDFSKKKAFFWRRLRCICCLGKKKAATTKKTKVEEHEQENSEVTQDAVFPTGISLKCSGND</sequence>
<evidence type="ECO:0000256" key="1">
    <source>
        <dbReference type="SAM" id="MobiDB-lite"/>
    </source>
</evidence>
<comment type="caution">
    <text evidence="2">The sequence shown here is derived from an EMBL/GenBank/DDBJ whole genome shotgun (WGS) entry which is preliminary data.</text>
</comment>
<evidence type="ECO:0000313" key="2">
    <source>
        <dbReference type="EMBL" id="KAK6294413.1"/>
    </source>
</evidence>
<name>A0AAN8KMN1_9TELE</name>
<dbReference type="Proteomes" id="UP001356427">
    <property type="component" value="Unassembled WGS sequence"/>
</dbReference>
<dbReference type="EMBL" id="JAGTTL010000035">
    <property type="protein sequence ID" value="KAK6294413.1"/>
    <property type="molecule type" value="Genomic_DNA"/>
</dbReference>
<feature type="compositionally biased region" description="Polar residues" evidence="1">
    <location>
        <begin position="133"/>
        <end position="142"/>
    </location>
</feature>
<accession>A0AAN8KMN1</accession>
<reference evidence="2 3" key="1">
    <citation type="submission" date="2021-04" db="EMBL/GenBank/DDBJ databases">
        <authorList>
            <person name="De Guttry C."/>
            <person name="Zahm M."/>
            <person name="Klopp C."/>
            <person name="Cabau C."/>
            <person name="Louis A."/>
            <person name="Berthelot C."/>
            <person name="Parey E."/>
            <person name="Roest Crollius H."/>
            <person name="Montfort J."/>
            <person name="Robinson-Rechavi M."/>
            <person name="Bucao C."/>
            <person name="Bouchez O."/>
            <person name="Gislard M."/>
            <person name="Lluch J."/>
            <person name="Milhes M."/>
            <person name="Lampietro C."/>
            <person name="Lopez Roques C."/>
            <person name="Donnadieu C."/>
            <person name="Braasch I."/>
            <person name="Desvignes T."/>
            <person name="Postlethwait J."/>
            <person name="Bobe J."/>
            <person name="Wedekind C."/>
            <person name="Guiguen Y."/>
        </authorList>
    </citation>
    <scope>NUCLEOTIDE SEQUENCE [LARGE SCALE GENOMIC DNA]</scope>
    <source>
        <strain evidence="2">Cs_M1</strain>
        <tissue evidence="2">Blood</tissue>
    </source>
</reference>
<protein>
    <submittedName>
        <fullName evidence="2">Uncharacterized protein</fullName>
    </submittedName>
</protein>
<feature type="region of interest" description="Disordered" evidence="1">
    <location>
        <begin position="113"/>
        <end position="142"/>
    </location>
</feature>